<dbReference type="InterPro" id="IPR027389">
    <property type="entry name" value="B_mannosylTrfase_Bre-3/Egh"/>
</dbReference>
<feature type="domain" description="Glycosyltransferase 2-like" evidence="3">
    <location>
        <begin position="223"/>
        <end position="410"/>
    </location>
</feature>
<sequence>MSLLFSLPTSPLRRRKGEKSSKYGGRSFAKGCRQALGCNLVQTLYRNLIGFILPWAFFSMMPWVGEQLFKKFILTLDEPDFDHPSFNPYHLLYFLVLPTSTLGGIGLFLFMNRKLPTTNNDALPSELGCLVVWRIVTRGTNQKALSETVDACRREMKRTPLFPYLIEIVTEEGAYLDMLEGKGNNDLSIIIVPASYQTSQGSLFKARALHYALQASSVPNTAWLVHLDEETQPTPSGVRGIAKMIAEEEAREDGRPRVGQGAILYHRLMHKHLLLTFADMLRTGDDISRFYLQAFLGKPLFGMHGSFIVVRNDVEKAIGFDFGLIGSITEDAYWSLKFMEKGYKLRWVDGYLSEQCNHSIGDFLKQRRRWIVGLSLIGFRAPIQLRHRAALLMASSFWVLSPLTYVSTIIDMYNRVQLSEGMVMLKGVVFGYFTTVYFLGLSVNLIERKVPFLQRMFWYIVQFFSLPISVLLEATAIVYALLSPDLGFHIVQK</sequence>
<feature type="transmembrane region" description="Helical" evidence="2">
    <location>
        <begin position="389"/>
        <end position="410"/>
    </location>
</feature>
<evidence type="ECO:0000259" key="3">
    <source>
        <dbReference type="Pfam" id="PF13632"/>
    </source>
</evidence>
<dbReference type="EMBL" id="CAICTM010000681">
    <property type="protein sequence ID" value="CAB9514904.1"/>
    <property type="molecule type" value="Genomic_DNA"/>
</dbReference>
<feature type="transmembrane region" description="Helical" evidence="2">
    <location>
        <begin position="91"/>
        <end position="110"/>
    </location>
</feature>
<protein>
    <submittedName>
        <fullName evidence="4">4-mannosyltransferase bre-3</fullName>
    </submittedName>
</protein>
<reference evidence="4" key="1">
    <citation type="submission" date="2020-06" db="EMBL/GenBank/DDBJ databases">
        <authorList>
            <consortium name="Plant Systems Biology data submission"/>
        </authorList>
    </citation>
    <scope>NUCLEOTIDE SEQUENCE</scope>
    <source>
        <strain evidence="4">D6</strain>
    </source>
</reference>
<dbReference type="PANTHER" id="PTHR16779:SF1">
    <property type="entry name" value="BETA-1,4-MANNOSYLTRANSFERASE EGH"/>
    <property type="match status" value="1"/>
</dbReference>
<proteinExistence type="predicted"/>
<feature type="transmembrane region" description="Helical" evidence="2">
    <location>
        <begin position="44"/>
        <end position="64"/>
    </location>
</feature>
<dbReference type="AlphaFoldDB" id="A0A9N8E915"/>
<dbReference type="GO" id="GO:0019187">
    <property type="term" value="F:beta-1,4-mannosyltransferase activity"/>
    <property type="evidence" value="ECO:0007669"/>
    <property type="project" value="InterPro"/>
</dbReference>
<dbReference type="OrthoDB" id="3971593at2759"/>
<dbReference type="Proteomes" id="UP001153069">
    <property type="component" value="Unassembled WGS sequence"/>
</dbReference>
<name>A0A9N8E915_9STRA</name>
<dbReference type="GO" id="GO:0005737">
    <property type="term" value="C:cytoplasm"/>
    <property type="evidence" value="ECO:0007669"/>
    <property type="project" value="TreeGrafter"/>
</dbReference>
<evidence type="ECO:0000313" key="4">
    <source>
        <dbReference type="EMBL" id="CAB9514904.1"/>
    </source>
</evidence>
<feature type="transmembrane region" description="Helical" evidence="2">
    <location>
        <begin position="422"/>
        <end position="445"/>
    </location>
</feature>
<keyword evidence="2" id="KW-0812">Transmembrane</keyword>
<evidence type="ECO:0000256" key="1">
    <source>
        <dbReference type="SAM" id="MobiDB-lite"/>
    </source>
</evidence>
<comment type="caution">
    <text evidence="4">The sequence shown here is derived from an EMBL/GenBank/DDBJ whole genome shotgun (WGS) entry which is preliminary data.</text>
</comment>
<feature type="transmembrane region" description="Helical" evidence="2">
    <location>
        <begin position="457"/>
        <end position="482"/>
    </location>
</feature>
<dbReference type="InterPro" id="IPR001173">
    <property type="entry name" value="Glyco_trans_2-like"/>
</dbReference>
<evidence type="ECO:0000313" key="5">
    <source>
        <dbReference type="Proteomes" id="UP001153069"/>
    </source>
</evidence>
<gene>
    <name evidence="4" type="ORF">SEMRO_682_G186520.1</name>
</gene>
<dbReference type="SUPFAM" id="SSF53448">
    <property type="entry name" value="Nucleotide-diphospho-sugar transferases"/>
    <property type="match status" value="1"/>
</dbReference>
<dbReference type="PANTHER" id="PTHR16779">
    <property type="entry name" value="BETA-1,4-MANNOSYLTRANSFERASE EGH"/>
    <property type="match status" value="1"/>
</dbReference>
<dbReference type="Pfam" id="PF13632">
    <property type="entry name" value="Glyco_trans_2_3"/>
    <property type="match status" value="1"/>
</dbReference>
<keyword evidence="5" id="KW-1185">Reference proteome</keyword>
<accession>A0A9N8E915</accession>
<keyword evidence="2" id="KW-0472">Membrane</keyword>
<dbReference type="InterPro" id="IPR029044">
    <property type="entry name" value="Nucleotide-diphossugar_trans"/>
</dbReference>
<organism evidence="4 5">
    <name type="scientific">Seminavis robusta</name>
    <dbReference type="NCBI Taxonomy" id="568900"/>
    <lineage>
        <taxon>Eukaryota</taxon>
        <taxon>Sar</taxon>
        <taxon>Stramenopiles</taxon>
        <taxon>Ochrophyta</taxon>
        <taxon>Bacillariophyta</taxon>
        <taxon>Bacillariophyceae</taxon>
        <taxon>Bacillariophycidae</taxon>
        <taxon>Naviculales</taxon>
        <taxon>Naviculaceae</taxon>
        <taxon>Seminavis</taxon>
    </lineage>
</organism>
<evidence type="ECO:0000256" key="2">
    <source>
        <dbReference type="SAM" id="Phobius"/>
    </source>
</evidence>
<feature type="region of interest" description="Disordered" evidence="1">
    <location>
        <begin position="1"/>
        <end position="25"/>
    </location>
</feature>
<keyword evidence="2" id="KW-1133">Transmembrane helix</keyword>